<sequence length="289" mass="29025">MAGLALPLTAHAAPPAACAHISHDSAQGASYTGLVVRTGDGRSTLHAAHMQFAAPAGSSPDSVHAMAEAASLLLLSSVTGQHNAACSSWLSEQGTAAQAILASGKSLGMSWKSASIVVGTAQVSVGTAQLQLQGRTGTGRSAATLNLGGLHYHNVANQGLLPTQAHAAFSIPVNELPALLAAIGGRSTAAPAVHVDIAELRAAQKDSVLSGHGQATLTGDVSATSASGHLEISNLEGLISTARAEGQIKLATALVLARLVSHRSGNANTWDTSWSSGVLTVNGFPLPIQ</sequence>
<dbReference type="KEGG" id="acek:FLP30_12305"/>
<dbReference type="AlphaFoldDB" id="A0A5C1YSY9"/>
<dbReference type="OrthoDB" id="7254618at2"/>
<proteinExistence type="predicted"/>
<evidence type="ECO:0000313" key="1">
    <source>
        <dbReference type="EMBL" id="QEO18728.1"/>
    </source>
</evidence>
<keyword evidence="2" id="KW-1185">Reference proteome</keyword>
<name>A0A5C1YSY9_9PROT</name>
<evidence type="ECO:0008006" key="3">
    <source>
        <dbReference type="Google" id="ProtNLM"/>
    </source>
</evidence>
<evidence type="ECO:0000313" key="2">
    <source>
        <dbReference type="Proteomes" id="UP000324536"/>
    </source>
</evidence>
<organism evidence="1 2">
    <name type="scientific">Acetobacter vaccinii</name>
    <dbReference type="NCBI Taxonomy" id="2592655"/>
    <lineage>
        <taxon>Bacteria</taxon>
        <taxon>Pseudomonadati</taxon>
        <taxon>Pseudomonadota</taxon>
        <taxon>Alphaproteobacteria</taxon>
        <taxon>Acetobacterales</taxon>
        <taxon>Acetobacteraceae</taxon>
        <taxon>Acetobacter</taxon>
    </lineage>
</organism>
<protein>
    <recommendedName>
        <fullName evidence="3">DUF2125 domain-containing protein</fullName>
    </recommendedName>
</protein>
<accession>A0A5C1YSY9</accession>
<dbReference type="Proteomes" id="UP000324536">
    <property type="component" value="Chromosome"/>
</dbReference>
<dbReference type="EMBL" id="CP043506">
    <property type="protein sequence ID" value="QEO18728.1"/>
    <property type="molecule type" value="Genomic_DNA"/>
</dbReference>
<reference evidence="1 2" key="1">
    <citation type="submission" date="2019-09" db="EMBL/GenBank/DDBJ databases">
        <title>Genome sequencing of strain KACC 21233.</title>
        <authorList>
            <person name="Heo J."/>
            <person name="Kim S.-J."/>
            <person name="Kim J.-S."/>
            <person name="Hong S.-B."/>
            <person name="Kwon S.-W."/>
        </authorList>
    </citation>
    <scope>NUCLEOTIDE SEQUENCE [LARGE SCALE GENOMIC DNA]</scope>
    <source>
        <strain evidence="1 2">KACC 21233</strain>
    </source>
</reference>
<gene>
    <name evidence="1" type="ORF">FLP30_12305</name>
</gene>